<dbReference type="InterPro" id="IPR002347">
    <property type="entry name" value="SDR_fam"/>
</dbReference>
<dbReference type="PANTHER" id="PTHR43391:SF91">
    <property type="entry name" value="OS04G0390700 PROTEIN"/>
    <property type="match status" value="1"/>
</dbReference>
<dbReference type="PRINTS" id="PR00081">
    <property type="entry name" value="GDHRDH"/>
</dbReference>
<dbReference type="InterPro" id="IPR036291">
    <property type="entry name" value="NAD(P)-bd_dom_sf"/>
</dbReference>
<dbReference type="Pfam" id="PF00106">
    <property type="entry name" value="adh_short"/>
    <property type="match status" value="1"/>
</dbReference>
<name>A0A2T1A6S8_9ACTN</name>
<evidence type="ECO:0000256" key="3">
    <source>
        <dbReference type="RuleBase" id="RU000363"/>
    </source>
</evidence>
<dbReference type="GO" id="GO:0005829">
    <property type="term" value="C:cytosol"/>
    <property type="evidence" value="ECO:0007669"/>
    <property type="project" value="TreeGrafter"/>
</dbReference>
<dbReference type="PANTHER" id="PTHR43391">
    <property type="entry name" value="RETINOL DEHYDROGENASE-RELATED"/>
    <property type="match status" value="1"/>
</dbReference>
<keyword evidence="5" id="KW-1185">Reference proteome</keyword>
<evidence type="ECO:0000313" key="5">
    <source>
        <dbReference type="Proteomes" id="UP000237752"/>
    </source>
</evidence>
<keyword evidence="2" id="KW-0560">Oxidoreductase</keyword>
<dbReference type="Proteomes" id="UP000237752">
    <property type="component" value="Unassembled WGS sequence"/>
</dbReference>
<comment type="caution">
    <text evidence="4">The sequence shown here is derived from an EMBL/GenBank/DDBJ whole genome shotgun (WGS) entry which is preliminary data.</text>
</comment>
<reference evidence="4 5" key="1">
    <citation type="submission" date="2018-03" db="EMBL/GenBank/DDBJ databases">
        <title>Genomic Encyclopedia of Archaeal and Bacterial Type Strains, Phase II (KMG-II): from individual species to whole genera.</title>
        <authorList>
            <person name="Goeker M."/>
        </authorList>
    </citation>
    <scope>NUCLEOTIDE SEQUENCE [LARGE SCALE GENOMIC DNA]</scope>
    <source>
        <strain evidence="4 5">DSM 100065</strain>
    </source>
</reference>
<dbReference type="NCBIfam" id="NF006119">
    <property type="entry name" value="PRK08264.1-5"/>
    <property type="match status" value="1"/>
</dbReference>
<dbReference type="RefSeq" id="WP_238145174.1">
    <property type="nucleotide sequence ID" value="NZ_PVUE01000001.1"/>
</dbReference>
<organism evidence="4 5">
    <name type="scientific">Antricoccus suffuscus</name>
    <dbReference type="NCBI Taxonomy" id="1629062"/>
    <lineage>
        <taxon>Bacteria</taxon>
        <taxon>Bacillati</taxon>
        <taxon>Actinomycetota</taxon>
        <taxon>Actinomycetes</taxon>
        <taxon>Geodermatophilales</taxon>
        <taxon>Antricoccaceae</taxon>
        <taxon>Antricoccus</taxon>
    </lineage>
</organism>
<dbReference type="SUPFAM" id="SSF51735">
    <property type="entry name" value="NAD(P)-binding Rossmann-fold domains"/>
    <property type="match status" value="1"/>
</dbReference>
<protein>
    <submittedName>
        <fullName evidence="4">Short-subunit dehydrogenase</fullName>
    </submittedName>
</protein>
<dbReference type="Gene3D" id="3.40.50.720">
    <property type="entry name" value="NAD(P)-binding Rossmann-like Domain"/>
    <property type="match status" value="1"/>
</dbReference>
<dbReference type="PRINTS" id="PR00080">
    <property type="entry name" value="SDRFAMILY"/>
</dbReference>
<evidence type="ECO:0000313" key="4">
    <source>
        <dbReference type="EMBL" id="PRZ44315.1"/>
    </source>
</evidence>
<accession>A0A2T1A6S8</accession>
<evidence type="ECO:0000256" key="2">
    <source>
        <dbReference type="ARBA" id="ARBA00023002"/>
    </source>
</evidence>
<evidence type="ECO:0000256" key="1">
    <source>
        <dbReference type="ARBA" id="ARBA00006484"/>
    </source>
</evidence>
<gene>
    <name evidence="4" type="ORF">CLV47_101441</name>
</gene>
<dbReference type="AlphaFoldDB" id="A0A2T1A6S8"/>
<proteinExistence type="inferred from homology"/>
<comment type="similarity">
    <text evidence="1 3">Belongs to the short-chain dehydrogenases/reductases (SDR) family.</text>
</comment>
<sequence>MTQIRSVEGSVVFVTGASGGLGQQWVTQFLERGAVKIYAAGRTQRDWNDERVVPVHLDVTDEESIVDAMRVAGDTTVLVNNAGATLWEPISTVEPDLLRRAFDVNFFGPVALARHMAPVLKVNGGGAVIDVLSVLSWLAKSAGYSAAKAAMWSATNSLRIELLEQRTHVLGLFMGYVDTPMTASLDVPKISAQEVVAVTLDGLEQGAYEVLADAVSAKVRAALGQPLEALYPELAKQ</sequence>
<dbReference type="EMBL" id="PVUE01000001">
    <property type="protein sequence ID" value="PRZ44315.1"/>
    <property type="molecule type" value="Genomic_DNA"/>
</dbReference>
<dbReference type="GO" id="GO:0016491">
    <property type="term" value="F:oxidoreductase activity"/>
    <property type="evidence" value="ECO:0007669"/>
    <property type="project" value="UniProtKB-KW"/>
</dbReference>